<evidence type="ECO:0000313" key="1">
    <source>
        <dbReference type="EMBL" id="KAI8421784.1"/>
    </source>
</evidence>
<evidence type="ECO:0000313" key="2">
    <source>
        <dbReference type="Proteomes" id="UP001064048"/>
    </source>
</evidence>
<protein>
    <submittedName>
        <fullName evidence="1">Uncharacterized protein</fullName>
    </submittedName>
</protein>
<dbReference type="Proteomes" id="UP001064048">
    <property type="component" value="Chromosome 16"/>
</dbReference>
<gene>
    <name evidence="1" type="ORF">MSG28_009744</name>
</gene>
<dbReference type="EMBL" id="CM046116">
    <property type="protein sequence ID" value="KAI8421784.1"/>
    <property type="molecule type" value="Genomic_DNA"/>
</dbReference>
<accession>A0ACC0JCN2</accession>
<organism evidence="1 2">
    <name type="scientific">Choristoneura fumiferana</name>
    <name type="common">Spruce budworm moth</name>
    <name type="synonym">Archips fumiferana</name>
    <dbReference type="NCBI Taxonomy" id="7141"/>
    <lineage>
        <taxon>Eukaryota</taxon>
        <taxon>Metazoa</taxon>
        <taxon>Ecdysozoa</taxon>
        <taxon>Arthropoda</taxon>
        <taxon>Hexapoda</taxon>
        <taxon>Insecta</taxon>
        <taxon>Pterygota</taxon>
        <taxon>Neoptera</taxon>
        <taxon>Endopterygota</taxon>
        <taxon>Lepidoptera</taxon>
        <taxon>Glossata</taxon>
        <taxon>Ditrysia</taxon>
        <taxon>Tortricoidea</taxon>
        <taxon>Tortricidae</taxon>
        <taxon>Tortricinae</taxon>
        <taxon>Choristoneura</taxon>
    </lineage>
</organism>
<keyword evidence="2" id="KW-1185">Reference proteome</keyword>
<reference evidence="1 2" key="1">
    <citation type="journal article" date="2022" name="Genome Biol. Evol.">
        <title>The Spruce Budworm Genome: Reconstructing the Evolutionary History of Antifreeze Proteins.</title>
        <authorList>
            <person name="Beliveau C."/>
            <person name="Gagne P."/>
            <person name="Picq S."/>
            <person name="Vernygora O."/>
            <person name="Keeling C.I."/>
            <person name="Pinkney K."/>
            <person name="Doucet D."/>
            <person name="Wen F."/>
            <person name="Johnston J.S."/>
            <person name="Maaroufi H."/>
            <person name="Boyle B."/>
            <person name="Laroche J."/>
            <person name="Dewar K."/>
            <person name="Juretic N."/>
            <person name="Blackburn G."/>
            <person name="Nisole A."/>
            <person name="Brunet B."/>
            <person name="Brandao M."/>
            <person name="Lumley L."/>
            <person name="Duan J."/>
            <person name="Quan G."/>
            <person name="Lucarotti C.J."/>
            <person name="Roe A.D."/>
            <person name="Sperling F.A.H."/>
            <person name="Levesque R.C."/>
            <person name="Cusson M."/>
        </authorList>
    </citation>
    <scope>NUCLEOTIDE SEQUENCE [LARGE SCALE GENOMIC DNA]</scope>
    <source>
        <strain evidence="1">Glfc:IPQL:Cfum</strain>
    </source>
</reference>
<sequence>MADVEKNLLDYLQNIAKENGYNHAKIEIEAISSGGANYTSALYLATLSEQPKQDIKLFVKVANISESFRDATGGQFTAVYEMERFFYAEIAVAFEKLYTKHGVPEKNRLYIPKFYGFKSIKMEETLVLENLAANGFGNFNRFKTFNWDYASKSIEELAKFHALGLTYRKESPEEFEKIQKTAFSFESTEMENKMKEVFMTQAIKTGTQLIKEEYKPIMQKYLEKNDLMEQLSKLWMPLEGGALIHGDYRPSNLMHRRRNGKIEVVPLDYQTYRSGLLATDLMYFIFSGSDAQFRKYYYKQLLEHYYTELTRALKDLHVDINDVYPRKVFEHELDEAKHLGIFLGLTMMSLLTVDPENAPKFEDFDSLVVEPNQHTIDRLNGIAKHLGIFLGLTMMSLLTVDPENAPKFEDFDSLVVEPNQHTIDRLNGIVGDYIRWGIII</sequence>
<proteinExistence type="predicted"/>
<name>A0ACC0JCN2_CHOFU</name>
<comment type="caution">
    <text evidence="1">The sequence shown here is derived from an EMBL/GenBank/DDBJ whole genome shotgun (WGS) entry which is preliminary data.</text>
</comment>